<dbReference type="Proteomes" id="UP000614410">
    <property type="component" value="Unassembled WGS sequence"/>
</dbReference>
<organism evidence="3 4">
    <name type="scientific">Candidatus Amunia macphersoniae</name>
    <dbReference type="NCBI Taxonomy" id="3127014"/>
    <lineage>
        <taxon>Bacteria</taxon>
        <taxon>Bacillati</taxon>
        <taxon>Candidatus Dormiibacterota</taxon>
        <taxon>Candidatus Dormibacteria</taxon>
        <taxon>Candidatus Aeolococcales</taxon>
        <taxon>Candidatus Aeolococcaceae</taxon>
        <taxon>Candidatus Amunia</taxon>
    </lineage>
</organism>
<dbReference type="SMART" id="SM00858">
    <property type="entry name" value="SAF"/>
    <property type="match status" value="1"/>
</dbReference>
<dbReference type="EMBL" id="JAEKNN010000068">
    <property type="protein sequence ID" value="MBJ7610608.1"/>
    <property type="molecule type" value="Genomic_DNA"/>
</dbReference>
<reference evidence="3 4" key="1">
    <citation type="submission" date="2020-10" db="EMBL/GenBank/DDBJ databases">
        <title>Ca. Dormibacterota MAGs.</title>
        <authorList>
            <person name="Montgomery K."/>
        </authorList>
    </citation>
    <scope>NUCLEOTIDE SEQUENCE [LARGE SCALE GENOMIC DNA]</scope>
    <source>
        <strain evidence="3">Mitchell_Peninsula_5</strain>
    </source>
</reference>
<name>A0A934KPA5_9BACT</name>
<sequence length="281" mass="28633">MAIQPNKPQNRVFLLVGIVLAAAAALAVLFAISRGSSSSTPTTSVVVAKTTISAGTSITADMVTTAALAQGNYPADVFTDPTQVVGKTAPVTLSQNTALYQSLFVSASGGTPGAVLAHLDITKGYVALAIPAGATGATGVTGELSSVGFYIQPDDHIDILIDPGVNNQPGVRYSFQDVRVLRVGAATAATTGGAPAPAGQVNSYVIELPRNQAEIMTALTTGRDGGQVVLKYVLRPQSEWGKADGANGFDKPNYVSNTGTPLGMGADSTVTATTLNQLFGH</sequence>
<dbReference type="InterPro" id="IPR031571">
    <property type="entry name" value="RcpC_dom"/>
</dbReference>
<evidence type="ECO:0000256" key="1">
    <source>
        <dbReference type="SAM" id="Phobius"/>
    </source>
</evidence>
<evidence type="ECO:0000313" key="4">
    <source>
        <dbReference type="Proteomes" id="UP000614410"/>
    </source>
</evidence>
<dbReference type="Pfam" id="PF16976">
    <property type="entry name" value="RcpC"/>
    <property type="match status" value="1"/>
</dbReference>
<comment type="caution">
    <text evidence="3">The sequence shown here is derived from an EMBL/GenBank/DDBJ whole genome shotgun (WGS) entry which is preliminary data.</text>
</comment>
<feature type="transmembrane region" description="Helical" evidence="1">
    <location>
        <begin position="12"/>
        <end position="32"/>
    </location>
</feature>
<keyword evidence="1" id="KW-0472">Membrane</keyword>
<dbReference type="InterPro" id="IPR036732">
    <property type="entry name" value="AFP_Neu5c_C_sf"/>
</dbReference>
<proteinExistence type="predicted"/>
<evidence type="ECO:0000313" key="3">
    <source>
        <dbReference type="EMBL" id="MBJ7610608.1"/>
    </source>
</evidence>
<dbReference type="InterPro" id="IPR013974">
    <property type="entry name" value="SAF"/>
</dbReference>
<gene>
    <name evidence="3" type="primary">cpaB</name>
    <name evidence="3" type="ORF">JF887_14465</name>
</gene>
<protein>
    <submittedName>
        <fullName evidence="3">Flp pilus assembly protein CpaB</fullName>
    </submittedName>
</protein>
<dbReference type="AlphaFoldDB" id="A0A934KPA5"/>
<dbReference type="CDD" id="cd11614">
    <property type="entry name" value="SAF_CpaB_FlgA_like"/>
    <property type="match status" value="1"/>
</dbReference>
<dbReference type="InterPro" id="IPR017592">
    <property type="entry name" value="Pilus_assmbl_Flp-typ_CpaB"/>
</dbReference>
<evidence type="ECO:0000259" key="2">
    <source>
        <dbReference type="SMART" id="SM00858"/>
    </source>
</evidence>
<dbReference type="Pfam" id="PF08666">
    <property type="entry name" value="SAF"/>
    <property type="match status" value="1"/>
</dbReference>
<dbReference type="SUPFAM" id="SSF51269">
    <property type="entry name" value="AFP III-like domain"/>
    <property type="match status" value="1"/>
</dbReference>
<dbReference type="Gene3D" id="3.90.1210.10">
    <property type="entry name" value="Antifreeze-like/N-acetylneuraminic acid synthase C-terminal domain"/>
    <property type="match status" value="1"/>
</dbReference>
<dbReference type="NCBIfam" id="TIGR03177">
    <property type="entry name" value="pilus_cpaB"/>
    <property type="match status" value="1"/>
</dbReference>
<keyword evidence="1" id="KW-0812">Transmembrane</keyword>
<feature type="domain" description="SAF" evidence="2">
    <location>
        <begin position="43"/>
        <end position="105"/>
    </location>
</feature>
<keyword evidence="1" id="KW-1133">Transmembrane helix</keyword>
<accession>A0A934KPA5</accession>